<dbReference type="Proteomes" id="UP000632138">
    <property type="component" value="Unassembled WGS sequence"/>
</dbReference>
<comment type="caution">
    <text evidence="2">The sequence shown here is derived from an EMBL/GenBank/DDBJ whole genome shotgun (WGS) entry which is preliminary data.</text>
</comment>
<reference evidence="2 3" key="1">
    <citation type="submission" date="2021-01" db="EMBL/GenBank/DDBJ databases">
        <title>Actinoplanes sp. nov. LDG1-06 isolated from lichen.</title>
        <authorList>
            <person name="Saeng-In P."/>
            <person name="Phongsopitanun W."/>
            <person name="Kanchanasin P."/>
            <person name="Yuki M."/>
            <person name="Kudo T."/>
            <person name="Ohkuma M."/>
            <person name="Tanasupawat S."/>
        </authorList>
    </citation>
    <scope>NUCLEOTIDE SEQUENCE [LARGE SCALE GENOMIC DNA]</scope>
    <source>
        <strain evidence="2 3">LDG1-06</strain>
    </source>
</reference>
<dbReference type="InterPro" id="IPR029030">
    <property type="entry name" value="Caspase-like_dom_sf"/>
</dbReference>
<sequence>MTESRALVIGVAGYQRFPALPAAVRNDVRDVRDAIVDGGYAPSEVTLLVDEEATRGSILAALDHMAAGPALIYFSGHGAADHLLLAGSDPRRLSRTAIAADEFATAVRSIPATNVLVVLDCCHAGAIGRLPAAFYTRLASGRAVMASSRADELSHVLPGRPNSLFTEHLLAGLRGAAPSDDGQIRIFDLFEYVQPRVTRDHPGQHPVFEARLEENFPVARPTAATAAPRDDEGFRYDAYVSYADRTPDAGWVWEVLVPRLERAGLRVAVSGDSGDPGVPHIVNAERGIRTAKRTLLVLSRAYLTDHEADFENVLAQSLGVQEGSYRLLPVLIEPIDNVPVRLDQLTTLNLADPSRAPRDFDRLVQALRSPLPRRT</sequence>
<dbReference type="SUPFAM" id="SSF52200">
    <property type="entry name" value="Toll/Interleukin receptor TIR domain"/>
    <property type="match status" value="1"/>
</dbReference>
<evidence type="ECO:0000313" key="2">
    <source>
        <dbReference type="EMBL" id="MBM2615806.1"/>
    </source>
</evidence>
<feature type="domain" description="TIR" evidence="1">
    <location>
        <begin position="234"/>
        <end position="367"/>
    </location>
</feature>
<dbReference type="SUPFAM" id="SSF52129">
    <property type="entry name" value="Caspase-like"/>
    <property type="match status" value="1"/>
</dbReference>
<dbReference type="Pfam" id="PF13676">
    <property type="entry name" value="TIR_2"/>
    <property type="match status" value="1"/>
</dbReference>
<gene>
    <name evidence="2" type="ORF">JIG36_09585</name>
</gene>
<evidence type="ECO:0000259" key="1">
    <source>
        <dbReference type="PROSITE" id="PS50104"/>
    </source>
</evidence>
<dbReference type="InterPro" id="IPR000157">
    <property type="entry name" value="TIR_dom"/>
</dbReference>
<protein>
    <submittedName>
        <fullName evidence="2">TIR domain-containing protein</fullName>
    </submittedName>
</protein>
<dbReference type="SMART" id="SM00255">
    <property type="entry name" value="TIR"/>
    <property type="match status" value="1"/>
</dbReference>
<name>A0ABS2A7J2_9ACTN</name>
<keyword evidence="3" id="KW-1185">Reference proteome</keyword>
<proteinExistence type="predicted"/>
<dbReference type="InterPro" id="IPR011600">
    <property type="entry name" value="Pept_C14_caspase"/>
</dbReference>
<dbReference type="Pfam" id="PF00656">
    <property type="entry name" value="Peptidase_C14"/>
    <property type="match status" value="1"/>
</dbReference>
<evidence type="ECO:0000313" key="3">
    <source>
        <dbReference type="Proteomes" id="UP000632138"/>
    </source>
</evidence>
<dbReference type="Gene3D" id="3.40.50.1460">
    <property type="match status" value="1"/>
</dbReference>
<dbReference type="Gene3D" id="3.40.50.10140">
    <property type="entry name" value="Toll/interleukin-1 receptor homology (TIR) domain"/>
    <property type="match status" value="1"/>
</dbReference>
<accession>A0ABS2A7J2</accession>
<dbReference type="PROSITE" id="PS50104">
    <property type="entry name" value="TIR"/>
    <property type="match status" value="1"/>
</dbReference>
<dbReference type="EMBL" id="JAENHP010000002">
    <property type="protein sequence ID" value="MBM2615806.1"/>
    <property type="molecule type" value="Genomic_DNA"/>
</dbReference>
<organism evidence="2 3">
    <name type="scientific">Paractinoplanes ovalisporus</name>
    <dbReference type="NCBI Taxonomy" id="2810368"/>
    <lineage>
        <taxon>Bacteria</taxon>
        <taxon>Bacillati</taxon>
        <taxon>Actinomycetota</taxon>
        <taxon>Actinomycetes</taxon>
        <taxon>Micromonosporales</taxon>
        <taxon>Micromonosporaceae</taxon>
        <taxon>Paractinoplanes</taxon>
    </lineage>
</organism>
<dbReference type="InterPro" id="IPR035897">
    <property type="entry name" value="Toll_tir_struct_dom_sf"/>
</dbReference>
<dbReference type="RefSeq" id="WP_203375658.1">
    <property type="nucleotide sequence ID" value="NZ_JAENHP010000002.1"/>
</dbReference>